<dbReference type="eggNOG" id="COG3070">
    <property type="taxonomic scope" value="Bacteria"/>
</dbReference>
<feature type="compositionally biased region" description="Polar residues" evidence="1">
    <location>
        <begin position="138"/>
        <end position="164"/>
    </location>
</feature>
<dbReference type="InterPro" id="IPR047525">
    <property type="entry name" value="TfoX-like"/>
</dbReference>
<reference evidence="3 4" key="1">
    <citation type="submission" date="2014-02" db="EMBL/GenBank/DDBJ databases">
        <title>Draft Genome of Hylemonella gracilis isolated from the Niagara River.</title>
        <authorList>
            <person name="Pawlowski D.R."/>
            <person name="Koudelka G.B."/>
        </authorList>
    </citation>
    <scope>NUCLEOTIDE SEQUENCE [LARGE SCALE GENOMIC DNA]</scope>
    <source>
        <strain evidence="3 4">Niagara R</strain>
    </source>
</reference>
<feature type="region of interest" description="Disordered" evidence="1">
    <location>
        <begin position="111"/>
        <end position="164"/>
    </location>
</feature>
<dbReference type="Pfam" id="PF04993">
    <property type="entry name" value="TfoX_N"/>
    <property type="match status" value="1"/>
</dbReference>
<evidence type="ECO:0000256" key="1">
    <source>
        <dbReference type="SAM" id="MobiDB-lite"/>
    </source>
</evidence>
<dbReference type="InterPro" id="IPR007076">
    <property type="entry name" value="TfoX_N"/>
</dbReference>
<gene>
    <name evidence="3" type="ORF">AZ34_03305</name>
</gene>
<proteinExistence type="predicted"/>
<organism evidence="3 4">
    <name type="scientific">Hylemonella gracilis str. Niagara R</name>
    <dbReference type="NCBI Taxonomy" id="1458275"/>
    <lineage>
        <taxon>Bacteria</taxon>
        <taxon>Pseudomonadati</taxon>
        <taxon>Pseudomonadota</taxon>
        <taxon>Betaproteobacteria</taxon>
        <taxon>Burkholderiales</taxon>
        <taxon>Comamonadaceae</taxon>
        <taxon>Hylemonella</taxon>
    </lineage>
</organism>
<sequence>MAHEALAEHCIELFSPLGHAHAKRMFGGHGLYVDELCIAFIVEGRLFLKTSETTRQRFIDAGGQPFAYQQSSARKPTVVTSYWTPPAEALESPALMLPWARLAMEAALAARKPPKAPRAIKSTQSATASDKPRKSGVTAKNTASQSKPATRPQPKTGTPRSGKR</sequence>
<evidence type="ECO:0000313" key="3">
    <source>
        <dbReference type="EMBL" id="EYC50197.1"/>
    </source>
</evidence>
<name>A0A016XF58_9BURK</name>
<evidence type="ECO:0000313" key="4">
    <source>
        <dbReference type="Proteomes" id="UP000023268"/>
    </source>
</evidence>
<dbReference type="AlphaFoldDB" id="A0A016XF58"/>
<feature type="domain" description="TfoX N-terminal" evidence="2">
    <location>
        <begin position="12"/>
        <end position="107"/>
    </location>
</feature>
<dbReference type="PANTHER" id="PTHR36121:SF1">
    <property type="entry name" value="PROTEIN SXY"/>
    <property type="match status" value="1"/>
</dbReference>
<dbReference type="SUPFAM" id="SSF159894">
    <property type="entry name" value="YgaC/TfoX-N like"/>
    <property type="match status" value="1"/>
</dbReference>
<dbReference type="RefSeq" id="WP_081767058.1">
    <property type="nucleotide sequence ID" value="NZ_JEMG01000001.1"/>
</dbReference>
<dbReference type="Gene3D" id="3.30.1460.30">
    <property type="entry name" value="YgaC/TfoX-N like chaperone"/>
    <property type="match status" value="1"/>
</dbReference>
<dbReference type="EMBL" id="JEMG01000001">
    <property type="protein sequence ID" value="EYC50197.1"/>
    <property type="molecule type" value="Genomic_DNA"/>
</dbReference>
<evidence type="ECO:0000259" key="2">
    <source>
        <dbReference type="Pfam" id="PF04993"/>
    </source>
</evidence>
<comment type="caution">
    <text evidence="3">The sequence shown here is derived from an EMBL/GenBank/DDBJ whole genome shotgun (WGS) entry which is preliminary data.</text>
</comment>
<accession>A0A016XF58</accession>
<dbReference type="STRING" id="1458275.AZ34_03305"/>
<protein>
    <submittedName>
        <fullName evidence="3">Competence protein TfoX</fullName>
    </submittedName>
</protein>
<dbReference type="Proteomes" id="UP000023268">
    <property type="component" value="Unassembled WGS sequence"/>
</dbReference>
<dbReference type="OrthoDB" id="8687154at2"/>
<dbReference type="PANTHER" id="PTHR36121">
    <property type="entry name" value="PROTEIN SXY"/>
    <property type="match status" value="1"/>
</dbReference>